<sequence>MGHKPACLEPCWQVEPAVLIPSMSMMPENLSATPSFPSSPSFGKSSLARTNGFSSCKVFYTTPEVASMENPYNKRPGYDGCFAFQEKGHVLKDCPYVKVSQKMQNMGNKKPFSKFQQKVLV</sequence>
<accession>A0ACC2RRB5</accession>
<gene>
    <name evidence="1" type="ORF">DSO57_1032402</name>
</gene>
<proteinExistence type="predicted"/>
<protein>
    <submittedName>
        <fullName evidence="1">Uncharacterized protein</fullName>
    </submittedName>
</protein>
<evidence type="ECO:0000313" key="2">
    <source>
        <dbReference type="Proteomes" id="UP001165960"/>
    </source>
</evidence>
<organism evidence="1 2">
    <name type="scientific">Entomophthora muscae</name>
    <dbReference type="NCBI Taxonomy" id="34485"/>
    <lineage>
        <taxon>Eukaryota</taxon>
        <taxon>Fungi</taxon>
        <taxon>Fungi incertae sedis</taxon>
        <taxon>Zoopagomycota</taxon>
        <taxon>Entomophthoromycotina</taxon>
        <taxon>Entomophthoromycetes</taxon>
        <taxon>Entomophthorales</taxon>
        <taxon>Entomophthoraceae</taxon>
        <taxon>Entomophthora</taxon>
    </lineage>
</organism>
<dbReference type="EMBL" id="QTSX02006632">
    <property type="protein sequence ID" value="KAJ9052627.1"/>
    <property type="molecule type" value="Genomic_DNA"/>
</dbReference>
<dbReference type="Proteomes" id="UP001165960">
    <property type="component" value="Unassembled WGS sequence"/>
</dbReference>
<keyword evidence="2" id="KW-1185">Reference proteome</keyword>
<comment type="caution">
    <text evidence="1">The sequence shown here is derived from an EMBL/GenBank/DDBJ whole genome shotgun (WGS) entry which is preliminary data.</text>
</comment>
<name>A0ACC2RRB5_9FUNG</name>
<evidence type="ECO:0000313" key="1">
    <source>
        <dbReference type="EMBL" id="KAJ9052627.1"/>
    </source>
</evidence>
<reference evidence="1" key="1">
    <citation type="submission" date="2022-04" db="EMBL/GenBank/DDBJ databases">
        <title>Genome of the entomopathogenic fungus Entomophthora muscae.</title>
        <authorList>
            <person name="Elya C."/>
            <person name="Lovett B.R."/>
            <person name="Lee E."/>
            <person name="Macias A.M."/>
            <person name="Hajek A.E."/>
            <person name="De Bivort B.L."/>
            <person name="Kasson M.T."/>
            <person name="De Fine Licht H.H."/>
            <person name="Stajich J.E."/>
        </authorList>
    </citation>
    <scope>NUCLEOTIDE SEQUENCE</scope>
    <source>
        <strain evidence="1">Berkeley</strain>
    </source>
</reference>